<feature type="transmembrane region" description="Helical" evidence="1">
    <location>
        <begin position="135"/>
        <end position="154"/>
    </location>
</feature>
<reference evidence="2 3" key="1">
    <citation type="submission" date="2015-12" db="EMBL/GenBank/DDBJ databases">
        <title>The genome of Folsomia candida.</title>
        <authorList>
            <person name="Faddeeva A."/>
            <person name="Derks M.F."/>
            <person name="Anvar Y."/>
            <person name="Smit S."/>
            <person name="Van Straalen N."/>
            <person name="Roelofs D."/>
        </authorList>
    </citation>
    <scope>NUCLEOTIDE SEQUENCE [LARGE SCALE GENOMIC DNA]</scope>
    <source>
        <strain evidence="2 3">VU population</strain>
        <tissue evidence="2">Whole body</tissue>
    </source>
</reference>
<evidence type="ECO:0000313" key="2">
    <source>
        <dbReference type="EMBL" id="OXA48014.1"/>
    </source>
</evidence>
<feature type="transmembrane region" description="Helical" evidence="1">
    <location>
        <begin position="90"/>
        <end position="115"/>
    </location>
</feature>
<dbReference type="AlphaFoldDB" id="A0A226DT63"/>
<organism evidence="2 3">
    <name type="scientific">Folsomia candida</name>
    <name type="common">Springtail</name>
    <dbReference type="NCBI Taxonomy" id="158441"/>
    <lineage>
        <taxon>Eukaryota</taxon>
        <taxon>Metazoa</taxon>
        <taxon>Ecdysozoa</taxon>
        <taxon>Arthropoda</taxon>
        <taxon>Hexapoda</taxon>
        <taxon>Collembola</taxon>
        <taxon>Entomobryomorpha</taxon>
        <taxon>Isotomoidea</taxon>
        <taxon>Isotomidae</taxon>
        <taxon>Proisotominae</taxon>
        <taxon>Folsomia</taxon>
    </lineage>
</organism>
<keyword evidence="3" id="KW-1185">Reference proteome</keyword>
<proteinExistence type="predicted"/>
<keyword evidence="1" id="KW-0472">Membrane</keyword>
<evidence type="ECO:0000313" key="3">
    <source>
        <dbReference type="Proteomes" id="UP000198287"/>
    </source>
</evidence>
<sequence length="249" mass="29578">MPSASLNRRLITLRLHQVRQEDAEFYKKCRHAQVQRENELFNHGLVSVQDFVKVHHHHKFILDELCKNQEKHFLLGKLEQMDHQEFRKCFLLIAISLLLACMGATPTYELITPYIEYISGNVEKQTGLTRRQLNIINKAINFILIWLIISLTVMKGNTYYSRGLKWWRFTRKRRYYLDASRARWSSKEYTTKSPIEKIYLKNVPIWSISTEGRIQSVRERERKDTISLSPASLSGNLNMRFNITYLRDI</sequence>
<keyword evidence="1" id="KW-0812">Transmembrane</keyword>
<protein>
    <submittedName>
        <fullName evidence="2">Uncharacterized protein</fullName>
    </submittedName>
</protein>
<dbReference type="EMBL" id="LNIX01000012">
    <property type="protein sequence ID" value="OXA48014.1"/>
    <property type="molecule type" value="Genomic_DNA"/>
</dbReference>
<dbReference type="Proteomes" id="UP000198287">
    <property type="component" value="Unassembled WGS sequence"/>
</dbReference>
<keyword evidence="1" id="KW-1133">Transmembrane helix</keyword>
<name>A0A226DT63_FOLCA</name>
<gene>
    <name evidence="2" type="ORF">Fcan01_17459</name>
</gene>
<accession>A0A226DT63</accession>
<comment type="caution">
    <text evidence="2">The sequence shown here is derived from an EMBL/GenBank/DDBJ whole genome shotgun (WGS) entry which is preliminary data.</text>
</comment>
<evidence type="ECO:0000256" key="1">
    <source>
        <dbReference type="SAM" id="Phobius"/>
    </source>
</evidence>